<dbReference type="Proteomes" id="UP000682782">
    <property type="component" value="Chromosome"/>
</dbReference>
<keyword evidence="2" id="KW-1185">Reference proteome</keyword>
<evidence type="ECO:0000313" key="1">
    <source>
        <dbReference type="EMBL" id="QUC66655.1"/>
    </source>
</evidence>
<evidence type="ECO:0000313" key="2">
    <source>
        <dbReference type="Proteomes" id="UP000682782"/>
    </source>
</evidence>
<sequence length="390" mass="42955">MMKRILCLLTAVMLCLILPAAAEENTKVVTAAELDELLERVRAQALTEELLNDPTGEDAESEDGTFFLYEAAGFYAEGTEMTADNPVNTLVFDCDEENVLRGTGMNSRVEDVLAAFPLDNADLAGTREDAILYLRETEAGFAYGRILRDGQWINTVEYGEVVSDGEMSCRTAVTYSLENGTVNAIRVSGLNPAGGELMDASQAEEFYNELIQLAGCEDYEAVKTSRNGLELTVLDAEELIVGGLPYVTMKPGDLPGTPETEIIDNEDGTWLLRCDGDGYEAVFRCGEHGEDAEILSFTILDDGIEGPRSVRIGDIFSDDFNRFRNGENEMGEDMTELLYGTEGTAPYGVAFYDFSAMTLRYVTDTPEGLQVELLLKYDNYFLTEIILHTV</sequence>
<dbReference type="EMBL" id="CP068393">
    <property type="protein sequence ID" value="QUC66655.1"/>
    <property type="molecule type" value="Genomic_DNA"/>
</dbReference>
<protein>
    <submittedName>
        <fullName evidence="1">Uncharacterized protein</fullName>
    </submittedName>
</protein>
<reference evidence="1" key="1">
    <citation type="submission" date="2021-01" db="EMBL/GenBank/DDBJ databases">
        <title>Complete genome sequence of Clostridiales bacterium R-7.</title>
        <authorList>
            <person name="Mahoney-Kurpe S.C."/>
            <person name="Palevich N."/>
            <person name="Koike S."/>
            <person name="Moon C.D."/>
            <person name="Attwood G.T."/>
        </authorList>
    </citation>
    <scope>NUCLEOTIDE SEQUENCE</scope>
    <source>
        <strain evidence="1">R-7</strain>
    </source>
</reference>
<name>A0AC61MVN7_9FIRM</name>
<accession>A0AC61MVN7</accession>
<gene>
    <name evidence="1" type="ORF">JYE49_12485</name>
</gene>
<organism evidence="1 2">
    <name type="scientific">Aristaeella hokkaidonensis</name>
    <dbReference type="NCBI Taxonomy" id="3046382"/>
    <lineage>
        <taxon>Bacteria</taxon>
        <taxon>Bacillati</taxon>
        <taxon>Bacillota</taxon>
        <taxon>Clostridia</taxon>
        <taxon>Eubacteriales</taxon>
        <taxon>Aristaeellaceae</taxon>
        <taxon>Aristaeella</taxon>
    </lineage>
</organism>
<proteinExistence type="predicted"/>